<gene>
    <name evidence="1" type="ORF">LEP1GSC103_0008</name>
</gene>
<reference evidence="1 2" key="1">
    <citation type="submission" date="2013-04" db="EMBL/GenBank/DDBJ databases">
        <authorList>
            <person name="Harkins D.M."/>
            <person name="Durkin A.S."/>
            <person name="Brinkac L.M."/>
            <person name="Haft D.H."/>
            <person name="Selengut J.D."/>
            <person name="Sanka R."/>
            <person name="DePew J."/>
            <person name="Purushe J."/>
            <person name="Chanthongthip A."/>
            <person name="Lattana O."/>
            <person name="Phetsouvanh R."/>
            <person name="Newton P.N."/>
            <person name="Vinetz J.M."/>
            <person name="Sutton G.G."/>
            <person name="Nierman W.C."/>
            <person name="Fouts D.E."/>
        </authorList>
    </citation>
    <scope>NUCLEOTIDE SEQUENCE [LARGE SCALE GENOMIC DNA]</scope>
    <source>
        <strain evidence="1 2">UI 09931</strain>
    </source>
</reference>
<comment type="caution">
    <text evidence="1">The sequence shown here is derived from an EMBL/GenBank/DDBJ whole genome shotgun (WGS) entry which is preliminary data.</text>
</comment>
<name>A0AAV3JHV4_LEPBO</name>
<evidence type="ECO:0000313" key="1">
    <source>
        <dbReference type="EMBL" id="EPG59868.1"/>
    </source>
</evidence>
<sequence length="38" mass="4406">MKESLNILKNDFLIKDKYLVFLRYTTVDSGSVKDNLLA</sequence>
<protein>
    <submittedName>
        <fullName evidence="1">Uncharacterized protein</fullName>
    </submittedName>
</protein>
<proteinExistence type="predicted"/>
<dbReference type="Proteomes" id="UP000014570">
    <property type="component" value="Unassembled WGS sequence"/>
</dbReference>
<dbReference type="EMBL" id="AHNP02000001">
    <property type="protein sequence ID" value="EPG59868.1"/>
    <property type="molecule type" value="Genomic_DNA"/>
</dbReference>
<evidence type="ECO:0000313" key="2">
    <source>
        <dbReference type="Proteomes" id="UP000014570"/>
    </source>
</evidence>
<organism evidence="1 2">
    <name type="scientific">Leptospira borgpetersenii serovar Javanica str. UI 09931</name>
    <dbReference type="NCBI Taxonomy" id="1049767"/>
    <lineage>
        <taxon>Bacteria</taxon>
        <taxon>Pseudomonadati</taxon>
        <taxon>Spirochaetota</taxon>
        <taxon>Spirochaetia</taxon>
        <taxon>Leptospirales</taxon>
        <taxon>Leptospiraceae</taxon>
        <taxon>Leptospira</taxon>
    </lineage>
</organism>
<accession>A0AAV3JHV4</accession>
<dbReference type="AlphaFoldDB" id="A0AAV3JHV4"/>